<name>A0ABP8BDH2_9SPHI</name>
<accession>A0ABP8BDH2</accession>
<dbReference type="InterPro" id="IPR006827">
    <property type="entry name" value="Lant_deHydtase_N"/>
</dbReference>
<gene>
    <name evidence="3" type="ORF">GCM10022289_21760</name>
</gene>
<comment type="caution">
    <text evidence="3">The sequence shown here is derived from an EMBL/GenBank/DDBJ whole genome shotgun (WGS) entry which is preliminary data.</text>
</comment>
<dbReference type="EMBL" id="BAABBY010000005">
    <property type="protein sequence ID" value="GAA4204235.1"/>
    <property type="molecule type" value="Genomic_DNA"/>
</dbReference>
<evidence type="ECO:0008006" key="5">
    <source>
        <dbReference type="Google" id="ProtNLM"/>
    </source>
</evidence>
<evidence type="ECO:0000259" key="2">
    <source>
        <dbReference type="Pfam" id="PF14028"/>
    </source>
</evidence>
<evidence type="ECO:0000313" key="3">
    <source>
        <dbReference type="EMBL" id="GAA4204235.1"/>
    </source>
</evidence>
<evidence type="ECO:0000259" key="1">
    <source>
        <dbReference type="Pfam" id="PF04738"/>
    </source>
</evidence>
<reference evidence="4" key="1">
    <citation type="journal article" date="2019" name="Int. J. Syst. Evol. Microbiol.">
        <title>The Global Catalogue of Microorganisms (GCM) 10K type strain sequencing project: providing services to taxonomists for standard genome sequencing and annotation.</title>
        <authorList>
            <consortium name="The Broad Institute Genomics Platform"/>
            <consortium name="The Broad Institute Genome Sequencing Center for Infectious Disease"/>
            <person name="Wu L."/>
            <person name="Ma J."/>
        </authorList>
    </citation>
    <scope>NUCLEOTIDE SEQUENCE [LARGE SCALE GENOMIC DNA]</scope>
    <source>
        <strain evidence="4">JCM 17626</strain>
    </source>
</reference>
<dbReference type="Pfam" id="PF04738">
    <property type="entry name" value="Lant_dehydr_N"/>
    <property type="match status" value="1"/>
</dbReference>
<dbReference type="Proteomes" id="UP001501772">
    <property type="component" value="Unassembled WGS sequence"/>
</dbReference>
<dbReference type="RefSeq" id="WP_344851484.1">
    <property type="nucleotide sequence ID" value="NZ_BAABBY010000005.1"/>
</dbReference>
<organism evidence="3 4">
    <name type="scientific">Pedobacter jeongneungensis</name>
    <dbReference type="NCBI Taxonomy" id="947309"/>
    <lineage>
        <taxon>Bacteria</taxon>
        <taxon>Pseudomonadati</taxon>
        <taxon>Bacteroidota</taxon>
        <taxon>Sphingobacteriia</taxon>
        <taxon>Sphingobacteriales</taxon>
        <taxon>Sphingobacteriaceae</taxon>
        <taxon>Pedobacter</taxon>
    </lineage>
</organism>
<dbReference type="Pfam" id="PF14028">
    <property type="entry name" value="Lant_dehydr_C"/>
    <property type="match status" value="1"/>
</dbReference>
<proteinExistence type="predicted"/>
<dbReference type="NCBIfam" id="TIGR03891">
    <property type="entry name" value="thiopep_ocin"/>
    <property type="match status" value="1"/>
</dbReference>
<sequence>MSNFKNNYSFTDNFVVRLPVFPYQTAYTGEEVKTYFKTSELFREAVFLASPILYAEADKWINNQIESKQEADKILVSLTKYLIRMSTRCTPFGLFATCSSAKWKNRSDLTISDKLSRKTRFDMLYLCELAKSLEQHDNIRHALKYYPNSSIYHLGDEVRYVEYHVTNAKRFHQISSVLRSEELLALLNASTDGSTIKVLADVIQQLGYSLEEAQEFVESCISSQVLTSELEPEITNEDVLQQIINILEKITAQGVDIAFELKTLQQLQKNLQELDGAGINQPGAYLSIIENAKKLNVPISEKFFFQTDAFRAENQFSLDKAVQEDIMEALHVLSAINPVKENNNLQQFAKKFYQRYEEREVPILEVLDTESGIGYLAKQKNGYSPLIDGLTLNKRYADALGMDIYQQELFLIAKLEDAMRKGLKEIEITRDDLKAAGIDVINNDLPNSMSGIIYHLGGQKIHIESFAGSSAINVLGRFGHADEQIKETILDITRHESELETDAVIAEIVHLPESRVGNILLHPKYRKYEIPYLAKSSASPEDTINLQDILVSVNRGRVVLRSKRLKKEILPRLSNAHNYVYNAQPVYQFLCDMQQQTGRRGLSFNWFDLAKKYRFLPRVTVGNSIVSLATWTLNKQYMADFSKASKSTTDLELWLKQLGLPEVVTLVDGDNTLLVDFREQNSIQLFLDLIKKRETCILKEHLAANGDYPFRDAKSQTYLNQLIVPIVKKQQAKTASAGRTQADVPKAQRTFSIGSEWLYFKFYCGAQISERVVAEILAPLTQLLKEKGLIKEWFFLRFADPDLHLRVRFKLAAVERIGEVIAIVNENLLHFTSKKLIYKVTTDTYEREIERYGDEYIERAEEIFHHDSESVVQVLGNIEGSEGETIRWLWGMKSVDALLNDFNLSTEEKLIFLTPLKSGFANEFNADKSTNMQINKKYRDFRNEIYDIMGSKKENEHLYQPLFEIIENRSAQIGETIIPKMRALTDVKENQRKLFDLLASFTHMHIIRLFPFQQRLHEMIIYEFLYTYYKTQLAIKNGKTKESTLSLA</sequence>
<feature type="domain" description="Lantibiotic dehydratase N-terminal" evidence="1">
    <location>
        <begin position="40"/>
        <end position="685"/>
    </location>
</feature>
<protein>
    <recommendedName>
        <fullName evidence="5">Thiopeptide-type bacteriocin biosynthesis protein</fullName>
    </recommendedName>
</protein>
<keyword evidence="4" id="KW-1185">Reference proteome</keyword>
<dbReference type="InterPro" id="IPR023809">
    <property type="entry name" value="Thiopep_bacteriocin_synth_dom"/>
</dbReference>
<feature type="domain" description="Thiopeptide-type bacteriocin biosynthesis" evidence="2">
    <location>
        <begin position="757"/>
        <end position="1029"/>
    </location>
</feature>
<evidence type="ECO:0000313" key="4">
    <source>
        <dbReference type="Proteomes" id="UP001501772"/>
    </source>
</evidence>